<organism evidence="1 2">
    <name type="scientific">Leyella stercorea DSM 18206</name>
    <dbReference type="NCBI Taxonomy" id="1002367"/>
    <lineage>
        <taxon>Bacteria</taxon>
        <taxon>Pseudomonadati</taxon>
        <taxon>Bacteroidota</taxon>
        <taxon>Bacteroidia</taxon>
        <taxon>Bacteroidales</taxon>
        <taxon>Prevotellaceae</taxon>
        <taxon>Leyella</taxon>
    </lineage>
</organism>
<gene>
    <name evidence="1" type="ORF">HMPREF0673_02415</name>
</gene>
<dbReference type="AlphaFoldDB" id="G6B0K7"/>
<name>G6B0K7_9BACT</name>
<proteinExistence type="predicted"/>
<evidence type="ECO:0008006" key="3">
    <source>
        <dbReference type="Google" id="ProtNLM"/>
    </source>
</evidence>
<sequence>MVVVSTRDFRTNQTKYLNLAKAGEHVVLKSRAGSFRIFPDDGNDTIDAPRDLMKELKNALTEVKEAIAGKRKLQSAESLLDEL</sequence>
<dbReference type="eggNOG" id="ENOG502ZGSS">
    <property type="taxonomic scope" value="Bacteria"/>
</dbReference>
<comment type="caution">
    <text evidence="1">The sequence shown here is derived from an EMBL/GenBank/DDBJ whole genome shotgun (WGS) entry which is preliminary data.</text>
</comment>
<evidence type="ECO:0000313" key="1">
    <source>
        <dbReference type="EMBL" id="EHJ37264.1"/>
    </source>
</evidence>
<dbReference type="Proteomes" id="UP000004407">
    <property type="component" value="Unassembled WGS sequence"/>
</dbReference>
<reference evidence="1 2" key="1">
    <citation type="submission" date="2011-08" db="EMBL/GenBank/DDBJ databases">
        <authorList>
            <person name="Weinstock G."/>
            <person name="Sodergren E."/>
            <person name="Clifton S."/>
            <person name="Fulton L."/>
            <person name="Fulton B."/>
            <person name="Courtney L."/>
            <person name="Fronick C."/>
            <person name="Harrison M."/>
            <person name="Strong C."/>
            <person name="Farmer C."/>
            <person name="Delahaunty K."/>
            <person name="Markovic C."/>
            <person name="Hall O."/>
            <person name="Minx P."/>
            <person name="Tomlinson C."/>
            <person name="Mitreva M."/>
            <person name="Hou S."/>
            <person name="Chen J."/>
            <person name="Wollam A."/>
            <person name="Pepin K.H."/>
            <person name="Johnson M."/>
            <person name="Bhonagiri V."/>
            <person name="Zhang X."/>
            <person name="Suruliraj S."/>
            <person name="Warren W."/>
            <person name="Chinwalla A."/>
            <person name="Mardis E.R."/>
            <person name="Wilson R.K."/>
        </authorList>
    </citation>
    <scope>NUCLEOTIDE SEQUENCE [LARGE SCALE GENOMIC DNA]</scope>
    <source>
        <strain evidence="1 2">DSM 18206</strain>
    </source>
</reference>
<dbReference type="HOGENOM" id="CLU_2539782_0_0_10"/>
<evidence type="ECO:0000313" key="2">
    <source>
        <dbReference type="Proteomes" id="UP000004407"/>
    </source>
</evidence>
<accession>G6B0K7</accession>
<protein>
    <recommendedName>
        <fullName evidence="3">Prevent-host-death family protein</fullName>
    </recommendedName>
</protein>
<dbReference type="PATRIC" id="fig|1002367.3.peg.1955"/>
<dbReference type="EMBL" id="AFZZ01000204">
    <property type="protein sequence ID" value="EHJ37264.1"/>
    <property type="molecule type" value="Genomic_DNA"/>
</dbReference>